<dbReference type="Proteomes" id="UP000184612">
    <property type="component" value="Unassembled WGS sequence"/>
</dbReference>
<evidence type="ECO:0000313" key="1">
    <source>
        <dbReference type="EMBL" id="SHO52843.1"/>
    </source>
</evidence>
<dbReference type="AlphaFoldDB" id="A0A1M7YJR0"/>
<dbReference type="STRING" id="1121345.SAMN02745217_03827"/>
<organism evidence="1 2">
    <name type="scientific">Anaerocolumna xylanovorans DSM 12503</name>
    <dbReference type="NCBI Taxonomy" id="1121345"/>
    <lineage>
        <taxon>Bacteria</taxon>
        <taxon>Bacillati</taxon>
        <taxon>Bacillota</taxon>
        <taxon>Clostridia</taxon>
        <taxon>Lachnospirales</taxon>
        <taxon>Lachnospiraceae</taxon>
        <taxon>Anaerocolumna</taxon>
    </lineage>
</organism>
<dbReference type="RefSeq" id="WP_278277167.1">
    <property type="nucleotide sequence ID" value="NZ_FRFD01000012.1"/>
</dbReference>
<protein>
    <submittedName>
        <fullName evidence="1">Putative ABC transport system ATP-binding protein</fullName>
    </submittedName>
</protein>
<dbReference type="EMBL" id="FRFD01000012">
    <property type="protein sequence ID" value="SHO52843.1"/>
    <property type="molecule type" value="Genomic_DNA"/>
</dbReference>
<sequence>MSAFVRFEKVGKVYHSGDVKVHALRDISFEAEKGEICFNRYG</sequence>
<keyword evidence="1" id="KW-0067">ATP-binding</keyword>
<dbReference type="GO" id="GO:0005524">
    <property type="term" value="F:ATP binding"/>
    <property type="evidence" value="ECO:0007669"/>
    <property type="project" value="UniProtKB-KW"/>
</dbReference>
<proteinExistence type="predicted"/>
<evidence type="ECO:0000313" key="2">
    <source>
        <dbReference type="Proteomes" id="UP000184612"/>
    </source>
</evidence>
<keyword evidence="1" id="KW-0547">Nucleotide-binding</keyword>
<name>A0A1M7YJR0_9FIRM</name>
<keyword evidence="2" id="KW-1185">Reference proteome</keyword>
<accession>A0A1M7YJR0</accession>
<gene>
    <name evidence="1" type="ORF">SAMN02745217_03827</name>
</gene>
<reference evidence="1 2" key="1">
    <citation type="submission" date="2016-12" db="EMBL/GenBank/DDBJ databases">
        <authorList>
            <person name="Song W.-J."/>
            <person name="Kurnit D.M."/>
        </authorList>
    </citation>
    <scope>NUCLEOTIDE SEQUENCE [LARGE SCALE GENOMIC DNA]</scope>
    <source>
        <strain evidence="1 2">DSM 12503</strain>
    </source>
</reference>